<feature type="transmembrane region" description="Helical" evidence="1">
    <location>
        <begin position="1271"/>
        <end position="1292"/>
    </location>
</feature>
<gene>
    <name evidence="3" type="ORF">TTHERM_00721500</name>
</gene>
<evidence type="ECO:0000256" key="1">
    <source>
        <dbReference type="SAM" id="Phobius"/>
    </source>
</evidence>
<keyword evidence="1 3" id="KW-0812">Transmembrane</keyword>
<dbReference type="Proteomes" id="UP000009168">
    <property type="component" value="Unassembled WGS sequence"/>
</dbReference>
<sequence>MKLKFFKLLIVLLYLNLSSLGETVEQEKQNNIPTQQQYYSQNNFGSIEKNKLRLENKIVQKQNENKQDIQCLVEINQELTEEIKNNIANQLQESIKDDPNSKLTFFNNTFQVETVNQIIIKDLFIYDTIILNPITIQTVESVLIQNITIQAQGGSIYLPCINECYLGSFWIKVSNYKQIKIQDIKINVLSSGNIVPQMNLFNFQQGDILSIQNVEVLYYSQVFLSCLAANNIQISQFEIQDLDILGDYPFISIYYSNSVNLNNFRIIDNSLYKTSLFNIQNPKSLNMYDLTILQNIVYCISKLKCSLFNIDVVDNLQISSVNAQLNYAQQGYVLFQSTQSQQIILTSFYIRQNIFSDQYRGGIFKASSKDFRAQALFNNITLIESGSSDNQNILKINPKRISSYKAIQLDFPSVIILSSKFINNIGGALEVMNINSFRAEESTFSQNIAYYGAAITARTNTRESTFVIIKSNFTYNQGICVAQGNGGAINMDYLTSLKIQQSNFFNNTASINGGVVFFQEIQYIFIDSSNFISNQALQSGGVFSGKVISDQLVVIQSTMFMNKVLQNGGIFSIDQIQILSFMMSEFNENMALQSGGILASLKILQQLNFYLSKFKQNSAVFSTGGVIYTQQQIEEININGSQFVQNYAKVGGVFGFNIAYDVIIQGIIQSDPVTQITQNSAAFGGAFFCQMIMNLSIDDKKLQNIDQIITGNEASQSGNTIFQDIQDIKLVSATEIDQEFQNNNSQILQIEELQIYQENIFKTYKVKNVKSNSFVKLNLILSDDNKNQMIYQPKNIQIYPNLTEIQSTQYSQSYFAQLQINNQTNILPSEKIEDVTNQITSLEQTPDGSFELIYQINFRPNITLNTTLQIFPQIASVKNIQIIWEFRECVVGEVYISQGGLPLCFSCPNHTFSFQNPYSVKSCLPIPTKGVNESYRNVLILEQGFWRESETSSDILECSNSKMSCLGGQFYGNQICQKGHIGPLCEQCDLAGQYWNQSYTENHNYQCSLCSDISYNTVKLVLTFLAIMIFSAIVCRSAYKNTLNTILGNYMRKIGLGIFGNSIIKQNLFGIYAKLFLSFLQISQVIALFQVRPYGFFSIVMDTMSQPVNESLISFDCFLNQTSQSNILFQKLLIVALLPFCFILIIAVVFGILFIFGKISSLQRRYSLFTTIFYALISLLQFNIVLFLLEAQACRQIGSNSFAYLDLSMSCDNQTLVAYRYFLMYPLLVLWILVIPVGLVTFLWKRKSQLFVKIKMQFKFRFLYTEYKENFFYWEFIRLVVRILIAFLSTEFYEEKSISGLTCLFVLISYETILIKFQPFLSNQINYLESESIFIAMFTIFLSLIYDNLAQRQNDVNLQTYFWQQPSYLMGFIIFLIQIINFYFVFKYIYLSIYALIEHHRYVRKIEDSLRRTFPRFTFILKKRVNTIKVSMHWSLVKKLIVSGQVSMVMMKIKQHSDSESYSLKYEPVLFDPKENIISLRETSSDNWNKSTKNMGLSTDQESEFMQTKNGVKHDSDSIFDSDCKLKQIMLKVEKKE</sequence>
<evidence type="ECO:0000313" key="4">
    <source>
        <dbReference type="Proteomes" id="UP000009168"/>
    </source>
</evidence>
<reference evidence="4" key="1">
    <citation type="journal article" date="2006" name="PLoS Biol.">
        <title>Macronuclear genome sequence of the ciliate Tetrahymena thermophila, a model eukaryote.</title>
        <authorList>
            <person name="Eisen J.A."/>
            <person name="Coyne R.S."/>
            <person name="Wu M."/>
            <person name="Wu D."/>
            <person name="Thiagarajan M."/>
            <person name="Wortman J.R."/>
            <person name="Badger J.H."/>
            <person name="Ren Q."/>
            <person name="Amedeo P."/>
            <person name="Jones K.M."/>
            <person name="Tallon L.J."/>
            <person name="Delcher A.L."/>
            <person name="Salzberg S.L."/>
            <person name="Silva J.C."/>
            <person name="Haas B.J."/>
            <person name="Majoros W.H."/>
            <person name="Farzad M."/>
            <person name="Carlton J.M."/>
            <person name="Smith R.K. Jr."/>
            <person name="Garg J."/>
            <person name="Pearlman R.E."/>
            <person name="Karrer K.M."/>
            <person name="Sun L."/>
            <person name="Manning G."/>
            <person name="Elde N.C."/>
            <person name="Turkewitz A.P."/>
            <person name="Asai D.J."/>
            <person name="Wilkes D.E."/>
            <person name="Wang Y."/>
            <person name="Cai H."/>
            <person name="Collins K."/>
            <person name="Stewart B.A."/>
            <person name="Lee S.R."/>
            <person name="Wilamowska K."/>
            <person name="Weinberg Z."/>
            <person name="Ruzzo W.L."/>
            <person name="Wloga D."/>
            <person name="Gaertig J."/>
            <person name="Frankel J."/>
            <person name="Tsao C.-C."/>
            <person name="Gorovsky M.A."/>
            <person name="Keeling P.J."/>
            <person name="Waller R.F."/>
            <person name="Patron N.J."/>
            <person name="Cherry J.M."/>
            <person name="Stover N.A."/>
            <person name="Krieger C.J."/>
            <person name="del Toro C."/>
            <person name="Ryder H.F."/>
            <person name="Williamson S.C."/>
            <person name="Barbeau R.A."/>
            <person name="Hamilton E.P."/>
            <person name="Orias E."/>
        </authorList>
    </citation>
    <scope>NUCLEOTIDE SEQUENCE [LARGE SCALE GENOMIC DNA]</scope>
    <source>
        <strain evidence="4">SB210</strain>
    </source>
</reference>
<dbReference type="GeneID" id="7838100"/>
<accession>Q22G07</accession>
<feature type="transmembrane region" description="Helical" evidence="1">
    <location>
        <begin position="1298"/>
        <end position="1315"/>
    </location>
</feature>
<feature type="transmembrane region" description="Helical" evidence="1">
    <location>
        <begin position="1071"/>
        <end position="1091"/>
    </location>
</feature>
<dbReference type="InParanoid" id="Q22G07"/>
<proteinExistence type="predicted"/>
<organism evidence="3 4">
    <name type="scientific">Tetrahymena thermophila (strain SB210)</name>
    <dbReference type="NCBI Taxonomy" id="312017"/>
    <lineage>
        <taxon>Eukaryota</taxon>
        <taxon>Sar</taxon>
        <taxon>Alveolata</taxon>
        <taxon>Ciliophora</taxon>
        <taxon>Intramacronucleata</taxon>
        <taxon>Oligohymenophorea</taxon>
        <taxon>Hymenostomatida</taxon>
        <taxon>Tetrahymenina</taxon>
        <taxon>Tetrahymenidae</taxon>
        <taxon>Tetrahymena</taxon>
    </lineage>
</organism>
<feature type="transmembrane region" description="Helical" evidence="1">
    <location>
        <begin position="1366"/>
        <end position="1386"/>
    </location>
</feature>
<feature type="chain" id="PRO_5004201110" evidence="2">
    <location>
        <begin position="22"/>
        <end position="1537"/>
    </location>
</feature>
<evidence type="ECO:0000256" key="2">
    <source>
        <dbReference type="SAM" id="SignalP"/>
    </source>
</evidence>
<keyword evidence="1" id="KW-0472">Membrane</keyword>
<feature type="transmembrane region" description="Helical" evidence="1">
    <location>
        <begin position="1222"/>
        <end position="1244"/>
    </location>
</feature>
<feature type="transmembrane region" description="Helical" evidence="1">
    <location>
        <begin position="1327"/>
        <end position="1346"/>
    </location>
</feature>
<feature type="transmembrane region" description="Helical" evidence="1">
    <location>
        <begin position="1132"/>
        <end position="1156"/>
    </location>
</feature>
<feature type="transmembrane region" description="Helical" evidence="1">
    <location>
        <begin position="1020"/>
        <end position="1039"/>
    </location>
</feature>
<name>Q22G07_TETTS</name>
<keyword evidence="4" id="KW-1185">Reference proteome</keyword>
<dbReference type="KEGG" id="tet:TTHERM_00721500"/>
<feature type="transmembrane region" description="Helical" evidence="1">
    <location>
        <begin position="1168"/>
        <end position="1189"/>
    </location>
</feature>
<dbReference type="OrthoDB" id="5950997at2759"/>
<feature type="signal peptide" evidence="2">
    <location>
        <begin position="1"/>
        <end position="21"/>
    </location>
</feature>
<dbReference type="EMBL" id="GG662576">
    <property type="protein sequence ID" value="EAR84219.2"/>
    <property type="molecule type" value="Genomic_DNA"/>
</dbReference>
<keyword evidence="1" id="KW-1133">Transmembrane helix</keyword>
<keyword evidence="2" id="KW-0732">Signal</keyword>
<evidence type="ECO:0000313" key="3">
    <source>
        <dbReference type="EMBL" id="EAR84219.2"/>
    </source>
</evidence>
<dbReference type="PANTHER" id="PTHR11319:SF35">
    <property type="entry name" value="OUTER MEMBRANE PROTEIN PMPC-RELATED"/>
    <property type="match status" value="1"/>
</dbReference>
<protein>
    <submittedName>
        <fullName evidence="3">Transmembrane protein, putative</fullName>
    </submittedName>
</protein>
<dbReference type="HOGENOM" id="CLU_263215_0_0_1"/>
<dbReference type="PANTHER" id="PTHR11319">
    <property type="entry name" value="G PROTEIN-COUPLED RECEPTOR-RELATED"/>
    <property type="match status" value="1"/>
</dbReference>
<dbReference type="RefSeq" id="XP_001031882.2">
    <property type="nucleotide sequence ID" value="XM_001031882.2"/>
</dbReference>